<evidence type="ECO:0000259" key="7">
    <source>
        <dbReference type="Pfam" id="PF06271"/>
    </source>
</evidence>
<feature type="transmembrane region" description="Helical" evidence="5">
    <location>
        <begin position="138"/>
        <end position="161"/>
    </location>
</feature>
<organism evidence="9 11">
    <name type="scientific">Pediococcus pentosaceus</name>
    <dbReference type="NCBI Taxonomy" id="1255"/>
    <lineage>
        <taxon>Bacteria</taxon>
        <taxon>Bacillati</taxon>
        <taxon>Bacillota</taxon>
        <taxon>Bacilli</taxon>
        <taxon>Lactobacillales</taxon>
        <taxon>Lactobacillaceae</taxon>
        <taxon>Pediococcus</taxon>
    </lineage>
</organism>
<dbReference type="GO" id="GO:0016020">
    <property type="term" value="C:membrane"/>
    <property type="evidence" value="ECO:0007669"/>
    <property type="project" value="UniProtKB-SubCell"/>
</dbReference>
<evidence type="ECO:0000259" key="6">
    <source>
        <dbReference type="Pfam" id="PF04892"/>
    </source>
</evidence>
<evidence type="ECO:0000256" key="1">
    <source>
        <dbReference type="ARBA" id="ARBA00004141"/>
    </source>
</evidence>
<evidence type="ECO:0000256" key="2">
    <source>
        <dbReference type="ARBA" id="ARBA00022692"/>
    </source>
</evidence>
<dbReference type="PANTHER" id="PTHR36834:SF1">
    <property type="entry name" value="INTEGRAL MEMBRANE PROTEIN"/>
    <property type="match status" value="1"/>
</dbReference>
<comment type="subcellular location">
    <subcellularLocation>
        <location evidence="1">Membrane</location>
        <topology evidence="1">Multi-pass membrane protein</topology>
    </subcellularLocation>
</comment>
<evidence type="ECO:0000313" key="9">
    <source>
        <dbReference type="EMBL" id="MBF7127291.1"/>
    </source>
</evidence>
<evidence type="ECO:0000313" key="11">
    <source>
        <dbReference type="Proteomes" id="UP000743107"/>
    </source>
</evidence>
<proteinExistence type="predicted"/>
<evidence type="ECO:0000313" key="8">
    <source>
        <dbReference type="EMBL" id="KAF0413614.1"/>
    </source>
</evidence>
<evidence type="ECO:0000313" key="10">
    <source>
        <dbReference type="Proteomes" id="UP000472573"/>
    </source>
</evidence>
<keyword evidence="3 5" id="KW-1133">Transmembrane helix</keyword>
<dbReference type="InterPro" id="IPR053150">
    <property type="entry name" value="Teicoplanin_resist-assoc"/>
</dbReference>
<dbReference type="EMBL" id="JADOFV010000003">
    <property type="protein sequence ID" value="MBF7127291.1"/>
    <property type="molecule type" value="Genomic_DNA"/>
</dbReference>
<keyword evidence="2 5" id="KW-0812">Transmembrane</keyword>
<dbReference type="InterPro" id="IPR021192">
    <property type="entry name" value="UCP031578_Vanz/RDD"/>
</dbReference>
<evidence type="ECO:0000256" key="4">
    <source>
        <dbReference type="ARBA" id="ARBA00023136"/>
    </source>
</evidence>
<keyword evidence="10" id="KW-1185">Reference proteome</keyword>
<evidence type="ECO:0000256" key="5">
    <source>
        <dbReference type="SAM" id="Phobius"/>
    </source>
</evidence>
<gene>
    <name evidence="8" type="ORF">GBO79_06575</name>
    <name evidence="9" type="ORF">ITQ97_05665</name>
</gene>
<evidence type="ECO:0000256" key="3">
    <source>
        <dbReference type="ARBA" id="ARBA00022989"/>
    </source>
</evidence>
<dbReference type="Proteomes" id="UP000472573">
    <property type="component" value="Unassembled WGS sequence"/>
</dbReference>
<feature type="domain" description="RDD" evidence="7">
    <location>
        <begin position="212"/>
        <end position="332"/>
    </location>
</feature>
<dbReference type="InterPro" id="IPR006976">
    <property type="entry name" value="VanZ-like"/>
</dbReference>
<dbReference type="AlphaFoldDB" id="A0A6L5A1M0"/>
<feature type="transmembrane region" description="Helical" evidence="5">
    <location>
        <begin position="216"/>
        <end position="237"/>
    </location>
</feature>
<feature type="transmembrane region" description="Helical" evidence="5">
    <location>
        <begin position="249"/>
        <end position="272"/>
    </location>
</feature>
<dbReference type="InterPro" id="IPR010432">
    <property type="entry name" value="RDD"/>
</dbReference>
<feature type="transmembrane region" description="Helical" evidence="5">
    <location>
        <begin position="110"/>
        <end position="131"/>
    </location>
</feature>
<dbReference type="PANTHER" id="PTHR36834">
    <property type="entry name" value="MEMBRANE PROTEIN-RELATED"/>
    <property type="match status" value="1"/>
</dbReference>
<dbReference type="Proteomes" id="UP000743107">
    <property type="component" value="Unassembled WGS sequence"/>
</dbReference>
<dbReference type="Pfam" id="PF06271">
    <property type="entry name" value="RDD"/>
    <property type="match status" value="1"/>
</dbReference>
<feature type="transmembrane region" description="Helical" evidence="5">
    <location>
        <begin position="327"/>
        <end position="348"/>
    </location>
</feature>
<comment type="caution">
    <text evidence="9">The sequence shown here is derived from an EMBL/GenBank/DDBJ whole genome shotgun (WGS) entry which is preliminary data.</text>
</comment>
<feature type="transmembrane region" description="Helical" evidence="5">
    <location>
        <begin position="42"/>
        <end position="62"/>
    </location>
</feature>
<reference evidence="10" key="3">
    <citation type="submission" date="2020-03" db="EMBL/GenBank/DDBJ databases">
        <title>SpeciesPrimer: A bioinformatics pipeline dedicated to the design of qPCR primers for the quantification of bacterial species.</title>
        <authorList>
            <person name="Dreier M."/>
            <person name="Berthoud H."/>
            <person name="Shani N."/>
            <person name="Wechsler D."/>
            <person name="Junier P."/>
        </authorList>
    </citation>
    <scope>NUCLEOTIDE SEQUENCE [LARGE SCALE GENOMIC DNA]</scope>
    <source>
        <strain evidence="10">FAM13073</strain>
    </source>
</reference>
<feature type="transmembrane region" description="Helical" evidence="5">
    <location>
        <begin position="293"/>
        <end position="315"/>
    </location>
</feature>
<feature type="domain" description="VanZ-like" evidence="6">
    <location>
        <begin position="47"/>
        <end position="189"/>
    </location>
</feature>
<reference evidence="9" key="4">
    <citation type="submission" date="2020-11" db="EMBL/GenBank/DDBJ databases">
        <title>Antibiotic susceptibility profiles of Pediococcus pentosaceus from various origins and their implications for the safety assessment of strains with food-technology applications.</title>
        <authorList>
            <person name="Shani N."/>
            <person name="Oberhaensli S."/>
            <person name="Arias E."/>
        </authorList>
    </citation>
    <scope>NUCLEOTIDE SEQUENCE</scope>
    <source>
        <strain evidence="9">FAM 19164</strain>
    </source>
</reference>
<dbReference type="PIRSF" id="PIRSF031578">
    <property type="entry name" value="Uncharacterised_Vanz_RDD-cont"/>
    <property type="match status" value="1"/>
</dbReference>
<reference evidence="8 10" key="1">
    <citation type="submission" date="2019-10" db="EMBL/GenBank/DDBJ databases">
        <authorList>
            <person name="Irmler S."/>
            <person name="Berthoud H."/>
            <person name="Roetschi A."/>
            <person name="Arias E."/>
            <person name="Shani N."/>
            <person name="Wuethrich D."/>
            <person name="Bruggmann R."/>
        </authorList>
    </citation>
    <scope>NUCLEOTIDE SEQUENCE [LARGE SCALE GENOMIC DNA]</scope>
    <source>
        <strain evidence="8 10">FAM13073</strain>
    </source>
</reference>
<reference evidence="8" key="2">
    <citation type="submission" date="2019-12" db="EMBL/GenBank/DDBJ databases">
        <title>SpeciesPrimer: A bioinformatics pipeline dedicated to the design of qPCR primers for the quantification of bacterial species.</title>
        <authorList>
            <person name="Dreier M."/>
            <person name="Berthoud H."/>
            <person name="Shani N."/>
            <person name="Wechsler D."/>
            <person name="Junier P."/>
        </authorList>
    </citation>
    <scope>NUCLEOTIDE SEQUENCE</scope>
    <source>
        <strain evidence="8">FAM13073</strain>
    </source>
</reference>
<dbReference type="RefSeq" id="WP_060743465.1">
    <property type="nucleotide sequence ID" value="NZ_CP183211.1"/>
</dbReference>
<sequence>MSFLIPIKSAILIFPVLAILLSLPFLIVQYHRYGGIIAWRSIVIFTFIFYLLCAYFLIILPLPSIQEVRHLTTQRYNLIPFTALREFISTTYFNLMRPQTWIPAVKQPGFIQPFFNIILTIPFGVYLRYYFKQPIRKIILYGFGLSLFFELTQLSGLYGIYPRPYRLFDVDDLILNTSGAFVGGLITPFLVKAFPTREQIDRRSYDQGRKVTVLRRLVALIFDYLVVGTIVGIFLSLVGLDKLTENAYFSYFISTLIIFIIIPVLTGGQTIGKKVVKIRITQKSGKPVGIGQLIWRQLLIYDGALPILWGFNYMFVEVFSKMHQSQINIFLLGMLGLLTVFLGLNFIWGIGFKHGYFFYDSWANTTQISEIKQPQG</sequence>
<dbReference type="Pfam" id="PF04892">
    <property type="entry name" value="VanZ"/>
    <property type="match status" value="1"/>
</dbReference>
<feature type="transmembrane region" description="Helical" evidence="5">
    <location>
        <begin position="173"/>
        <end position="195"/>
    </location>
</feature>
<protein>
    <submittedName>
        <fullName evidence="8">Antibiotic resistance protein VanZ</fullName>
    </submittedName>
    <submittedName>
        <fullName evidence="9">VanZ family protein</fullName>
    </submittedName>
</protein>
<dbReference type="EMBL" id="WENB01000003">
    <property type="protein sequence ID" value="KAF0413614.1"/>
    <property type="molecule type" value="Genomic_DNA"/>
</dbReference>
<feature type="transmembrane region" description="Helical" evidence="5">
    <location>
        <begin position="12"/>
        <end position="30"/>
    </location>
</feature>
<accession>A0A6L5A1M0</accession>
<name>A0A6L5A1M0_PEDPE</name>
<keyword evidence="4 5" id="KW-0472">Membrane</keyword>